<name>A0ABV9AYJ2_9ACTN</name>
<organism evidence="1 2">
    <name type="scientific">Streptomyces vulcanius</name>
    <dbReference type="NCBI Taxonomy" id="1441876"/>
    <lineage>
        <taxon>Bacteria</taxon>
        <taxon>Bacillati</taxon>
        <taxon>Actinomycetota</taxon>
        <taxon>Actinomycetes</taxon>
        <taxon>Kitasatosporales</taxon>
        <taxon>Streptomycetaceae</taxon>
        <taxon>Streptomyces</taxon>
    </lineage>
</organism>
<dbReference type="RefSeq" id="WP_381175755.1">
    <property type="nucleotide sequence ID" value="NZ_JBHSFK010000023.1"/>
</dbReference>
<sequence>MKRSLLNGAPADRTEIDGRLAAVSLVLLNGRVTRIHAVANPRKPTRLDEPADLTR</sequence>
<evidence type="ECO:0000313" key="1">
    <source>
        <dbReference type="EMBL" id="MFC4503907.1"/>
    </source>
</evidence>
<evidence type="ECO:0000313" key="2">
    <source>
        <dbReference type="Proteomes" id="UP001595839"/>
    </source>
</evidence>
<dbReference type="EMBL" id="JBHSFK010000023">
    <property type="protein sequence ID" value="MFC4503907.1"/>
    <property type="molecule type" value="Genomic_DNA"/>
</dbReference>
<dbReference type="Proteomes" id="UP001595839">
    <property type="component" value="Unassembled WGS sequence"/>
</dbReference>
<proteinExistence type="predicted"/>
<accession>A0ABV9AYJ2</accession>
<gene>
    <name evidence="1" type="ORF">ACFPIH_31095</name>
</gene>
<protein>
    <submittedName>
        <fullName evidence="1">Uncharacterized protein</fullName>
    </submittedName>
</protein>
<reference evidence="2" key="1">
    <citation type="journal article" date="2019" name="Int. J. Syst. Evol. Microbiol.">
        <title>The Global Catalogue of Microorganisms (GCM) 10K type strain sequencing project: providing services to taxonomists for standard genome sequencing and annotation.</title>
        <authorList>
            <consortium name="The Broad Institute Genomics Platform"/>
            <consortium name="The Broad Institute Genome Sequencing Center for Infectious Disease"/>
            <person name="Wu L."/>
            <person name="Ma J."/>
        </authorList>
    </citation>
    <scope>NUCLEOTIDE SEQUENCE [LARGE SCALE GENOMIC DNA]</scope>
    <source>
        <strain evidence="2">CGMCC 4.7177</strain>
    </source>
</reference>
<keyword evidence="2" id="KW-1185">Reference proteome</keyword>
<comment type="caution">
    <text evidence="1">The sequence shown here is derived from an EMBL/GenBank/DDBJ whole genome shotgun (WGS) entry which is preliminary data.</text>
</comment>